<dbReference type="Pfam" id="PF26347">
    <property type="entry name" value="YtrI_sporulation"/>
    <property type="match status" value="1"/>
</dbReference>
<dbReference type="InterPro" id="IPR058620">
    <property type="entry name" value="YtrI_C"/>
</dbReference>
<dbReference type="NCBIfam" id="NF041479">
    <property type="entry name" value="spor_membprot_YtrI"/>
    <property type="match status" value="1"/>
</dbReference>
<evidence type="ECO:0000313" key="4">
    <source>
        <dbReference type="EMBL" id="NCU18074.1"/>
    </source>
</evidence>
<feature type="coiled-coil region" evidence="1">
    <location>
        <begin position="38"/>
        <end position="79"/>
    </location>
</feature>
<accession>A0ABX0A7Q2</accession>
<organism evidence="4 5">
    <name type="scientific">Pallidibacillus pasinlerensis</name>
    <dbReference type="NCBI Taxonomy" id="2703818"/>
    <lineage>
        <taxon>Bacteria</taxon>
        <taxon>Bacillati</taxon>
        <taxon>Bacillota</taxon>
        <taxon>Bacilli</taxon>
        <taxon>Bacillales</taxon>
        <taxon>Bacillaceae</taxon>
        <taxon>Pallidibacillus</taxon>
    </lineage>
</organism>
<dbReference type="RefSeq" id="WP_161920905.1">
    <property type="nucleotide sequence ID" value="NZ_JAACYS010000045.1"/>
</dbReference>
<keyword evidence="2" id="KW-1133">Transmembrane helix</keyword>
<sequence>MRMPSFYRSKDFQRMIVGVVIGAIISWLTFLYIFGEMQEEQVTTIRKQQEQIANLEKEKNIWQEDYKKLNEKNKELLTVQDFTVKITNASKYKIDPLSVFEAEEAIKKEIDSTILAKNLDELFNNRALLIKLIENKQIEISDRKYELKVSKFILYTTVIIELELSLAD</sequence>
<reference evidence="4 5" key="1">
    <citation type="submission" date="2020-01" db="EMBL/GenBank/DDBJ databases">
        <title>A novel Bacillus sp. from Pasinler.</title>
        <authorList>
            <person name="Adiguzel A."/>
            <person name="Ay H."/>
            <person name="Baltaci M.O."/>
        </authorList>
    </citation>
    <scope>NUCLEOTIDE SEQUENCE [LARGE SCALE GENOMIC DNA]</scope>
    <source>
        <strain evidence="4 5">P1</strain>
    </source>
</reference>
<dbReference type="Proteomes" id="UP000743899">
    <property type="component" value="Unassembled WGS sequence"/>
</dbReference>
<feature type="transmembrane region" description="Helical" evidence="2">
    <location>
        <begin position="12"/>
        <end position="34"/>
    </location>
</feature>
<evidence type="ECO:0000313" key="5">
    <source>
        <dbReference type="Proteomes" id="UP000743899"/>
    </source>
</evidence>
<dbReference type="EMBL" id="JAACYS010000045">
    <property type="protein sequence ID" value="NCU18074.1"/>
    <property type="molecule type" value="Genomic_DNA"/>
</dbReference>
<feature type="domain" description="Sporulation membrane protein YtrI C-terminal" evidence="3">
    <location>
        <begin position="80"/>
        <end position="164"/>
    </location>
</feature>
<gene>
    <name evidence="4" type="ORF">GW534_10140</name>
</gene>
<proteinExistence type="predicted"/>
<keyword evidence="2" id="KW-0472">Membrane</keyword>
<name>A0ABX0A7Q2_9BACI</name>
<protein>
    <submittedName>
        <fullName evidence="4">Sporulation protein</fullName>
    </submittedName>
</protein>
<evidence type="ECO:0000256" key="2">
    <source>
        <dbReference type="SAM" id="Phobius"/>
    </source>
</evidence>
<keyword evidence="5" id="KW-1185">Reference proteome</keyword>
<keyword evidence="2" id="KW-0812">Transmembrane</keyword>
<comment type="caution">
    <text evidence="4">The sequence shown here is derived from an EMBL/GenBank/DDBJ whole genome shotgun (WGS) entry which is preliminary data.</text>
</comment>
<evidence type="ECO:0000259" key="3">
    <source>
        <dbReference type="Pfam" id="PF26347"/>
    </source>
</evidence>
<evidence type="ECO:0000256" key="1">
    <source>
        <dbReference type="SAM" id="Coils"/>
    </source>
</evidence>
<keyword evidence="1" id="KW-0175">Coiled coil</keyword>
<dbReference type="InterPro" id="IPR048198">
    <property type="entry name" value="YtrI"/>
</dbReference>